<dbReference type="InterPro" id="IPR036390">
    <property type="entry name" value="WH_DNA-bd_sf"/>
</dbReference>
<protein>
    <submittedName>
        <fullName evidence="6">Transcriptional regulator of LysR family protein</fullName>
    </submittedName>
</protein>
<dbReference type="InterPro" id="IPR036388">
    <property type="entry name" value="WH-like_DNA-bd_sf"/>
</dbReference>
<keyword evidence="2" id="KW-0805">Transcription regulation</keyword>
<dbReference type="InterPro" id="IPR000847">
    <property type="entry name" value="LysR_HTH_N"/>
</dbReference>
<dbReference type="SUPFAM" id="SSF46785">
    <property type="entry name" value="Winged helix' DNA-binding domain"/>
    <property type="match status" value="1"/>
</dbReference>
<dbReference type="SUPFAM" id="SSF53850">
    <property type="entry name" value="Periplasmic binding protein-like II"/>
    <property type="match status" value="1"/>
</dbReference>
<sequence length="305" mass="34654">MTVQFDKLAKLDLKMLRTLLVLIETKNVSQSAERLDLQQSTVSYQLGKLREVLNDPLLIRSGRGFEPSPYAQLVQPALTAHFNAMESLLFDSHFDAKTSTGTLRLACHRNGSRHFIRSLISELKGRLPLVRLEIVDWTDQVPSMLREGLMDFALGFEPEQVSQLQVLPIVDVGYQLIMAKDHPMAKGIISEQNVFDYPHAIISTNKAVERWLDYLADKHNKKRSIEFASTSMEFTTMAIEGTQRLMFVADIKDGFFDSYKVTTQPAPFIARQNIKLLFHERASIDPLKACMLDIIMETANKVLKP</sequence>
<dbReference type="InterPro" id="IPR050389">
    <property type="entry name" value="LysR-type_TF"/>
</dbReference>
<evidence type="ECO:0000256" key="1">
    <source>
        <dbReference type="ARBA" id="ARBA00009437"/>
    </source>
</evidence>
<reference evidence="6 7" key="1">
    <citation type="journal article" date="2012" name="Int. J. Syst. Evol. Microbiol.">
        <title>Vibrio caribbeanicus sp. nov., isolated from the marine sponge Scleritoderma cyanea.</title>
        <authorList>
            <person name="Hoffmann M."/>
            <person name="Monday S.R."/>
            <person name="Allard M.W."/>
            <person name="Strain E.A."/>
            <person name="Whittaker P."/>
            <person name="Naum M."/>
            <person name="McCarthy P.J."/>
            <person name="Lopez J.V."/>
            <person name="Fischer M."/>
            <person name="Brown E.W."/>
        </authorList>
    </citation>
    <scope>NUCLEOTIDE SEQUENCE [LARGE SCALE GENOMIC DNA]</scope>
    <source>
        <strain evidence="7">DSMZ 21326</strain>
    </source>
</reference>
<name>E8M955_PHOS4</name>
<evidence type="ECO:0000259" key="5">
    <source>
        <dbReference type="PROSITE" id="PS50931"/>
    </source>
</evidence>
<dbReference type="Gene3D" id="3.40.190.10">
    <property type="entry name" value="Periplasmic binding protein-like II"/>
    <property type="match status" value="2"/>
</dbReference>
<dbReference type="EMBL" id="AEVT01000083">
    <property type="protein sequence ID" value="EGA69411.1"/>
    <property type="molecule type" value="Genomic_DNA"/>
</dbReference>
<accession>E8M955</accession>
<dbReference type="Proteomes" id="UP000006228">
    <property type="component" value="Unassembled WGS sequence"/>
</dbReference>
<dbReference type="PANTHER" id="PTHR30118">
    <property type="entry name" value="HTH-TYPE TRANSCRIPTIONAL REGULATOR LEUO-RELATED"/>
    <property type="match status" value="1"/>
</dbReference>
<dbReference type="GO" id="GO:0003677">
    <property type="term" value="F:DNA binding"/>
    <property type="evidence" value="ECO:0007669"/>
    <property type="project" value="UniProtKB-KW"/>
</dbReference>
<dbReference type="Pfam" id="PF00126">
    <property type="entry name" value="HTH_1"/>
    <property type="match status" value="1"/>
</dbReference>
<dbReference type="AlphaFoldDB" id="E8M955"/>
<dbReference type="InterPro" id="IPR005119">
    <property type="entry name" value="LysR_subst-bd"/>
</dbReference>
<evidence type="ECO:0000256" key="2">
    <source>
        <dbReference type="ARBA" id="ARBA00023015"/>
    </source>
</evidence>
<feature type="domain" description="HTH lysR-type" evidence="5">
    <location>
        <begin position="11"/>
        <end position="68"/>
    </location>
</feature>
<proteinExistence type="inferred from homology"/>
<evidence type="ECO:0000256" key="4">
    <source>
        <dbReference type="ARBA" id="ARBA00023163"/>
    </source>
</evidence>
<dbReference type="GO" id="GO:0003700">
    <property type="term" value="F:DNA-binding transcription factor activity"/>
    <property type="evidence" value="ECO:0007669"/>
    <property type="project" value="InterPro"/>
</dbReference>
<evidence type="ECO:0000313" key="7">
    <source>
        <dbReference type="Proteomes" id="UP000006228"/>
    </source>
</evidence>
<dbReference type="PANTHER" id="PTHR30118:SF12">
    <property type="entry name" value="TRANSCRIPTIONAL REGULATOR LYSR FAMILY"/>
    <property type="match status" value="1"/>
</dbReference>
<evidence type="ECO:0000313" key="6">
    <source>
        <dbReference type="EMBL" id="EGA69411.1"/>
    </source>
</evidence>
<comment type="caution">
    <text evidence="6">The sequence shown here is derived from an EMBL/GenBank/DDBJ whole genome shotgun (WGS) entry which is preliminary data.</text>
</comment>
<dbReference type="PROSITE" id="PS50931">
    <property type="entry name" value="HTH_LYSR"/>
    <property type="match status" value="1"/>
</dbReference>
<dbReference type="OrthoDB" id="8557381at2"/>
<keyword evidence="3" id="KW-0238">DNA-binding</keyword>
<gene>
    <name evidence="6" type="ORF">VISI1226_09534</name>
</gene>
<organism evidence="6 7">
    <name type="scientific">Vibrio sinaloensis DSM 21326</name>
    <dbReference type="NCBI Taxonomy" id="945550"/>
    <lineage>
        <taxon>Bacteria</taxon>
        <taxon>Pseudomonadati</taxon>
        <taxon>Pseudomonadota</taxon>
        <taxon>Gammaproteobacteria</taxon>
        <taxon>Vibrionales</taxon>
        <taxon>Vibrionaceae</taxon>
        <taxon>Vibrio</taxon>
        <taxon>Vibrio oreintalis group</taxon>
    </lineage>
</organism>
<comment type="similarity">
    <text evidence="1">Belongs to the LysR transcriptional regulatory family.</text>
</comment>
<evidence type="ECO:0000256" key="3">
    <source>
        <dbReference type="ARBA" id="ARBA00023125"/>
    </source>
</evidence>
<dbReference type="Gene3D" id="1.10.10.10">
    <property type="entry name" value="Winged helix-like DNA-binding domain superfamily/Winged helix DNA-binding domain"/>
    <property type="match status" value="1"/>
</dbReference>
<keyword evidence="4" id="KW-0804">Transcription</keyword>
<dbReference type="eggNOG" id="COG0583">
    <property type="taxonomic scope" value="Bacteria"/>
</dbReference>
<dbReference type="Pfam" id="PF03466">
    <property type="entry name" value="LysR_substrate"/>
    <property type="match status" value="1"/>
</dbReference>